<protein>
    <recommendedName>
        <fullName evidence="3">Photosynthesis system II assembly factor Ycf48/Hcf136-like domain-containing protein</fullName>
    </recommendedName>
</protein>
<dbReference type="GO" id="GO:0010411">
    <property type="term" value="P:xyloglucan metabolic process"/>
    <property type="evidence" value="ECO:0007669"/>
    <property type="project" value="TreeGrafter"/>
</dbReference>
<dbReference type="Gene3D" id="2.130.10.10">
    <property type="entry name" value="YVTN repeat-like/Quinoprotein amine dehydrogenase"/>
    <property type="match status" value="3"/>
</dbReference>
<dbReference type="InterPro" id="IPR052025">
    <property type="entry name" value="Xyloglucanase_GH74"/>
</dbReference>
<dbReference type="PANTHER" id="PTHR43739:SF5">
    <property type="entry name" value="EXO-ALPHA-SIALIDASE"/>
    <property type="match status" value="1"/>
</dbReference>
<dbReference type="InterPro" id="IPR015943">
    <property type="entry name" value="WD40/YVTN_repeat-like_dom_sf"/>
</dbReference>
<dbReference type="AlphaFoldDB" id="A0A7T5RJ84"/>
<sequence length="382" mass="41659">MVSRLLILILVLFLGAVVIIPFVLNIAGVTSFQFGSLSGGPQAGSGILLRSGDGGMGWENTVFSGARRIRAPDKILDIAFHPQNADIVFAGTKSSGLWKSDDGGKSWGKITDQSRALESNADVYRIEVSRSNPQIIYLAVFQNSRGRVFKSENSGLSFREIYFVTANRFGVFDLYVNPQDSNHVIVVTGQGGILESRNGGKTWHVIKWFSEALTRILVNPAFYGEIFVVISSGKLFKTFDGGENWADLQEPGIKTGTFPPPNATLNPFVGLTSKRSIEALVADPNNFTTLFIGSKEGLVRSTDGGFSWDRVNLLIPPEDLPVSAVAVSYSDSNKIFATASTQFHKTTDGGENWTVSALPTRFRTNKILVHPLRSDTMFAVLK</sequence>
<evidence type="ECO:0000313" key="2">
    <source>
        <dbReference type="Proteomes" id="UP000595618"/>
    </source>
</evidence>
<dbReference type="Proteomes" id="UP000595618">
    <property type="component" value="Chromosome"/>
</dbReference>
<name>A0A7T5RJ84_9BACT</name>
<dbReference type="SUPFAM" id="SSF110296">
    <property type="entry name" value="Oligoxyloglucan reducing end-specific cellobiohydrolase"/>
    <property type="match status" value="2"/>
</dbReference>
<evidence type="ECO:0000313" key="1">
    <source>
        <dbReference type="EMBL" id="QQG45117.1"/>
    </source>
</evidence>
<reference evidence="1 2" key="1">
    <citation type="submission" date="2020-07" db="EMBL/GenBank/DDBJ databases">
        <title>Huge and variable diversity of episymbiotic CPR bacteria and DPANN archaea in groundwater ecosystems.</title>
        <authorList>
            <person name="He C.Y."/>
            <person name="Keren R."/>
            <person name="Whittaker M."/>
            <person name="Farag I.F."/>
            <person name="Doudna J."/>
            <person name="Cate J.H.D."/>
            <person name="Banfield J.F."/>
        </authorList>
    </citation>
    <scope>NUCLEOTIDE SEQUENCE [LARGE SCALE GENOMIC DNA]</scope>
    <source>
        <strain evidence="1">NC_groundwater_541_Ag_S-0.1um_46_50</strain>
    </source>
</reference>
<organism evidence="1 2">
    <name type="scientific">Candidatus Sungiibacteriota bacterium</name>
    <dbReference type="NCBI Taxonomy" id="2750080"/>
    <lineage>
        <taxon>Bacteria</taxon>
        <taxon>Candidatus Sungiibacteriota</taxon>
    </lineage>
</organism>
<dbReference type="EMBL" id="CP066690">
    <property type="protein sequence ID" value="QQG45117.1"/>
    <property type="molecule type" value="Genomic_DNA"/>
</dbReference>
<proteinExistence type="predicted"/>
<evidence type="ECO:0008006" key="3">
    <source>
        <dbReference type="Google" id="ProtNLM"/>
    </source>
</evidence>
<gene>
    <name evidence="1" type="ORF">HYW89_03920</name>
</gene>
<accession>A0A7T5RJ84</accession>
<dbReference type="PANTHER" id="PTHR43739">
    <property type="entry name" value="XYLOGLUCANASE (EUROFUNG)"/>
    <property type="match status" value="1"/>
</dbReference>